<evidence type="ECO:0000256" key="1">
    <source>
        <dbReference type="ARBA" id="ARBA00002591"/>
    </source>
</evidence>
<dbReference type="STRING" id="349521.HCH_04083"/>
<comment type="function">
    <text evidence="1">Assembles around the rod to form the L-ring and probably protects the motor/basal body from shearing forces during rotation.</text>
</comment>
<evidence type="ECO:0000313" key="14">
    <source>
        <dbReference type="EMBL" id="ABC30796.1"/>
    </source>
</evidence>
<evidence type="ECO:0000256" key="13">
    <source>
        <dbReference type="SAM" id="SignalP"/>
    </source>
</evidence>
<feature type="signal peptide" evidence="13">
    <location>
        <begin position="1"/>
        <end position="22"/>
    </location>
</feature>
<keyword evidence="12" id="KW-0449">Lipoprotein</keyword>
<dbReference type="PANTHER" id="PTHR34933:SF1">
    <property type="entry name" value="FLAGELLAR L-RING PROTEIN"/>
    <property type="match status" value="1"/>
</dbReference>
<evidence type="ECO:0000256" key="12">
    <source>
        <dbReference type="ARBA" id="ARBA00023288"/>
    </source>
</evidence>
<evidence type="ECO:0000256" key="2">
    <source>
        <dbReference type="ARBA" id="ARBA00004117"/>
    </source>
</evidence>
<keyword evidence="10" id="KW-0975">Bacterial flagellum</keyword>
<comment type="subunit">
    <text evidence="6">The basal body constitutes a major portion of the flagellar organelle and consists of four rings (L,P,S, and M) mounted on a central rod.</text>
</comment>
<dbReference type="Pfam" id="PF02107">
    <property type="entry name" value="FlgH"/>
    <property type="match status" value="1"/>
</dbReference>
<dbReference type="GO" id="GO:0071973">
    <property type="term" value="P:bacterial-type flagellum-dependent cell motility"/>
    <property type="evidence" value="ECO:0007669"/>
    <property type="project" value="InterPro"/>
</dbReference>
<dbReference type="eggNOG" id="COG2063">
    <property type="taxonomic scope" value="Bacteria"/>
</dbReference>
<dbReference type="HOGENOM" id="CLU_069313_2_2_6"/>
<keyword evidence="14" id="KW-0969">Cilium</keyword>
<dbReference type="GO" id="GO:0009279">
    <property type="term" value="C:cell outer membrane"/>
    <property type="evidence" value="ECO:0007669"/>
    <property type="project" value="UniProtKB-SubCell"/>
</dbReference>
<evidence type="ECO:0000256" key="11">
    <source>
        <dbReference type="ARBA" id="ARBA00023237"/>
    </source>
</evidence>
<evidence type="ECO:0000256" key="9">
    <source>
        <dbReference type="ARBA" id="ARBA00023139"/>
    </source>
</evidence>
<proteinExistence type="inferred from homology"/>
<dbReference type="GO" id="GO:0003774">
    <property type="term" value="F:cytoskeletal motor activity"/>
    <property type="evidence" value="ECO:0007669"/>
    <property type="project" value="InterPro"/>
</dbReference>
<keyword evidence="14" id="KW-0282">Flagellum</keyword>
<keyword evidence="9" id="KW-0564">Palmitate</keyword>
<reference evidence="14 15" key="1">
    <citation type="journal article" date="2005" name="Nucleic Acids Res.">
        <title>Genomic blueprint of Hahella chejuensis, a marine microbe producing an algicidal agent.</title>
        <authorList>
            <person name="Jeong H."/>
            <person name="Yim J.H."/>
            <person name="Lee C."/>
            <person name="Choi S.-H."/>
            <person name="Park Y.K."/>
            <person name="Yoon S.H."/>
            <person name="Hur C.-G."/>
            <person name="Kang H.-Y."/>
            <person name="Kim D."/>
            <person name="Lee H.H."/>
            <person name="Park K.H."/>
            <person name="Park S.-H."/>
            <person name="Park H.-S."/>
            <person name="Lee H.K."/>
            <person name="Oh T.K."/>
            <person name="Kim J.F."/>
        </authorList>
    </citation>
    <scope>NUCLEOTIDE SEQUENCE [LARGE SCALE GENOMIC DNA]</scope>
    <source>
        <strain evidence="14 15">KCTC 2396</strain>
    </source>
</reference>
<feature type="chain" id="PRO_5004215368" evidence="13">
    <location>
        <begin position="23"/>
        <end position="192"/>
    </location>
</feature>
<dbReference type="InterPro" id="IPR000527">
    <property type="entry name" value="Flag_Lring"/>
</dbReference>
<evidence type="ECO:0000256" key="10">
    <source>
        <dbReference type="ARBA" id="ARBA00023143"/>
    </source>
</evidence>
<accession>Q2SEX8</accession>
<dbReference type="GO" id="GO:0009427">
    <property type="term" value="C:bacterial-type flagellum basal body, distal rod, L ring"/>
    <property type="evidence" value="ECO:0007669"/>
    <property type="project" value="InterPro"/>
</dbReference>
<keyword evidence="15" id="KW-1185">Reference proteome</keyword>
<evidence type="ECO:0000256" key="5">
    <source>
        <dbReference type="ARBA" id="ARBA00006929"/>
    </source>
</evidence>
<sequence length="192" mass="20933">MKWLIRAFCLLGVLALPNLVFAESLFDEASFRPLTSDKKAYRVGDNLTVLIVEVSKAGASSDSKVNQSLEASGSFGQTNRTEVGSLELGLGRNSGASTQREGELRARVSVDVIDKDDVGRLLISGEQKITVNGEKQTIKLTGWVREEDITAQNTILSTRISDAQIEYNGKGILGDSDDRGFIHWFLTKVGLI</sequence>
<keyword evidence="11" id="KW-0998">Cell outer membrane</keyword>
<dbReference type="AlphaFoldDB" id="Q2SEX8"/>
<evidence type="ECO:0000256" key="3">
    <source>
        <dbReference type="ARBA" id="ARBA00004442"/>
    </source>
</evidence>
<dbReference type="PANTHER" id="PTHR34933">
    <property type="entry name" value="FLAGELLAR L-RING PROTEIN"/>
    <property type="match status" value="1"/>
</dbReference>
<dbReference type="EMBL" id="CP000155">
    <property type="protein sequence ID" value="ABC30796.1"/>
    <property type="molecule type" value="Genomic_DNA"/>
</dbReference>
<evidence type="ECO:0000256" key="7">
    <source>
        <dbReference type="ARBA" id="ARBA00022729"/>
    </source>
</evidence>
<evidence type="ECO:0000256" key="6">
    <source>
        <dbReference type="ARBA" id="ARBA00011439"/>
    </source>
</evidence>
<evidence type="ECO:0000256" key="8">
    <source>
        <dbReference type="ARBA" id="ARBA00023136"/>
    </source>
</evidence>
<dbReference type="PRINTS" id="PR01008">
    <property type="entry name" value="FLGLRINGFLGH"/>
</dbReference>
<evidence type="ECO:0000256" key="4">
    <source>
        <dbReference type="ARBA" id="ARBA00004635"/>
    </source>
</evidence>
<evidence type="ECO:0000313" key="15">
    <source>
        <dbReference type="Proteomes" id="UP000000238"/>
    </source>
</evidence>
<keyword evidence="7 13" id="KW-0732">Signal</keyword>
<dbReference type="RefSeq" id="WP_011397863.1">
    <property type="nucleotide sequence ID" value="NC_007645.1"/>
</dbReference>
<comment type="similarity">
    <text evidence="5">Belongs to the FlgH family.</text>
</comment>
<organism evidence="14 15">
    <name type="scientific">Hahella chejuensis (strain KCTC 2396)</name>
    <dbReference type="NCBI Taxonomy" id="349521"/>
    <lineage>
        <taxon>Bacteria</taxon>
        <taxon>Pseudomonadati</taxon>
        <taxon>Pseudomonadota</taxon>
        <taxon>Gammaproteobacteria</taxon>
        <taxon>Oceanospirillales</taxon>
        <taxon>Hahellaceae</taxon>
        <taxon>Hahella</taxon>
    </lineage>
</organism>
<gene>
    <name evidence="14" type="primary">flgH1</name>
    <name evidence="14" type="ordered locus">HCH_04083</name>
</gene>
<comment type="subcellular location">
    <subcellularLocation>
        <location evidence="2">Bacterial flagellum basal body</location>
    </subcellularLocation>
    <subcellularLocation>
        <location evidence="3">Cell outer membrane</location>
    </subcellularLocation>
    <subcellularLocation>
        <location evidence="4">Membrane</location>
        <topology evidence="4">Lipid-anchor</topology>
    </subcellularLocation>
</comment>
<name>Q2SEX8_HAHCH</name>
<protein>
    <submittedName>
        <fullName evidence="14">Flagellar basal body L-ring protein</fullName>
    </submittedName>
</protein>
<keyword evidence="14" id="KW-0966">Cell projection</keyword>
<keyword evidence="8" id="KW-0472">Membrane</keyword>
<dbReference type="KEGG" id="hch:HCH_04083"/>
<dbReference type="Proteomes" id="UP000000238">
    <property type="component" value="Chromosome"/>
</dbReference>